<sequence>MKKGKKAYLSSVAIMLLSMTVLAGCKSDPASETTSPKATTPTTTASTTPATPAPSTLPEVKLTFYYPSNPPGKDQALVNEEINKYVKSKINATIDLKPLSFDEYDPKMNTIMASGEAFDLAWGSKYWLLSYQPNIDKGALLELTDAMISKYAPEARKNIPDKFWPDMKATDGKVYGFPVYQIAAKTKSLVIQKQFVDKYKLDVNSIKTYKDIEPFLKTIKDNEKDVIPFGMAQNSWGLYTDPNLVAADGLAVAYKKDDKTYTSITKIQQLQNKKDFFTTMHNWSKAGYINEDAPLLKNIVDLKKKGKVAVSLEFTTKPGGEVDEMVNNGGNAVVYVPISDSYFTGVASAMQVISKTSKNPERALMFINLLNTDKVLYNLISNGMEGKHYTKKDDKYIEPIKDSGYAPNVDWVFGNQFNAYLKGAQTPDVWAKTIQLNESAMVPVSYGFDVNRDSIKSEVANVTAVDNEFQVALETGAVDPADQLQKYIDKLKAAGQDKIDAETTKQWQAFLKAKGL</sequence>
<dbReference type="PANTHER" id="PTHR43649">
    <property type="entry name" value="ARABINOSE-BINDING PROTEIN-RELATED"/>
    <property type="match status" value="1"/>
</dbReference>
<feature type="compositionally biased region" description="Low complexity" evidence="1">
    <location>
        <begin position="30"/>
        <end position="56"/>
    </location>
</feature>
<evidence type="ECO:0000259" key="3">
    <source>
        <dbReference type="Pfam" id="PF12010"/>
    </source>
</evidence>
<gene>
    <name evidence="4" type="ORF">MJB10_16090</name>
</gene>
<dbReference type="InterPro" id="IPR022627">
    <property type="entry name" value="DUF3502"/>
</dbReference>
<evidence type="ECO:0000256" key="1">
    <source>
        <dbReference type="SAM" id="MobiDB-lite"/>
    </source>
</evidence>
<evidence type="ECO:0000256" key="2">
    <source>
        <dbReference type="SAM" id="SignalP"/>
    </source>
</evidence>
<keyword evidence="2" id="KW-0732">Signal</keyword>
<proteinExistence type="predicted"/>
<dbReference type="PROSITE" id="PS51257">
    <property type="entry name" value="PROKAR_LIPOPROTEIN"/>
    <property type="match status" value="1"/>
</dbReference>
<feature type="domain" description="DUF3502" evidence="3">
    <location>
        <begin position="446"/>
        <end position="512"/>
    </location>
</feature>
<organism evidence="4 5">
    <name type="scientific">Paenibacillus roseopurpureus</name>
    <dbReference type="NCBI Taxonomy" id="2918901"/>
    <lineage>
        <taxon>Bacteria</taxon>
        <taxon>Bacillati</taxon>
        <taxon>Bacillota</taxon>
        <taxon>Bacilli</taxon>
        <taxon>Bacillales</taxon>
        <taxon>Paenibacillaceae</taxon>
        <taxon>Paenibacillus</taxon>
    </lineage>
</organism>
<dbReference type="PANTHER" id="PTHR43649:SF17">
    <property type="entry name" value="ABC TRANSPORTER SOLUTE BINDING PROTEIN-SUGAR TRANSPORT"/>
    <property type="match status" value="1"/>
</dbReference>
<keyword evidence="5" id="KW-1185">Reference proteome</keyword>
<dbReference type="InterPro" id="IPR050490">
    <property type="entry name" value="Bact_solute-bd_prot1"/>
</dbReference>
<evidence type="ECO:0000313" key="4">
    <source>
        <dbReference type="EMBL" id="WNR42636.1"/>
    </source>
</evidence>
<dbReference type="AlphaFoldDB" id="A0AA96RJ00"/>
<dbReference type="KEGG" id="proo:MJB10_16090"/>
<name>A0AA96RJ00_9BACL</name>
<feature type="region of interest" description="Disordered" evidence="1">
    <location>
        <begin position="28"/>
        <end position="56"/>
    </location>
</feature>
<protein>
    <submittedName>
        <fullName evidence="4">ABC transporter substrate-binding protein</fullName>
    </submittedName>
</protein>
<reference evidence="4" key="1">
    <citation type="submission" date="2022-02" db="EMBL/GenBank/DDBJ databases">
        <title>Paenibacillus sp. MBLB1832 Whole Genome Shotgun Sequencing.</title>
        <authorList>
            <person name="Hwang C.Y."/>
            <person name="Cho E.-S."/>
            <person name="Seo M.-J."/>
        </authorList>
    </citation>
    <scope>NUCLEOTIDE SEQUENCE</scope>
    <source>
        <strain evidence="4">MBLB1832</strain>
    </source>
</reference>
<feature type="chain" id="PRO_5041722098" evidence="2">
    <location>
        <begin position="24"/>
        <end position="516"/>
    </location>
</feature>
<accession>A0AA96RJ00</accession>
<dbReference type="Proteomes" id="UP001304650">
    <property type="component" value="Chromosome"/>
</dbReference>
<evidence type="ECO:0000313" key="5">
    <source>
        <dbReference type="Proteomes" id="UP001304650"/>
    </source>
</evidence>
<dbReference type="SUPFAM" id="SSF53850">
    <property type="entry name" value="Periplasmic binding protein-like II"/>
    <property type="match status" value="1"/>
</dbReference>
<feature type="signal peptide" evidence="2">
    <location>
        <begin position="1"/>
        <end position="23"/>
    </location>
</feature>
<dbReference type="Pfam" id="PF12010">
    <property type="entry name" value="DUF3502"/>
    <property type="match status" value="1"/>
</dbReference>
<dbReference type="RefSeq" id="WP_314796245.1">
    <property type="nucleotide sequence ID" value="NZ_CP130319.1"/>
</dbReference>
<dbReference type="Gene3D" id="3.40.190.10">
    <property type="entry name" value="Periplasmic binding protein-like II"/>
    <property type="match status" value="1"/>
</dbReference>
<dbReference type="EMBL" id="CP130319">
    <property type="protein sequence ID" value="WNR42636.1"/>
    <property type="molecule type" value="Genomic_DNA"/>
</dbReference>